<comment type="caution">
    <text evidence="1">The sequence shown here is derived from an EMBL/GenBank/DDBJ whole genome shotgun (WGS) entry which is preliminary data.</text>
</comment>
<organism evidence="1 2">
    <name type="scientific">Cutibacterium porci</name>
    <dbReference type="NCBI Taxonomy" id="2605781"/>
    <lineage>
        <taxon>Bacteria</taxon>
        <taxon>Bacillati</taxon>
        <taxon>Actinomycetota</taxon>
        <taxon>Actinomycetes</taxon>
        <taxon>Propionibacteriales</taxon>
        <taxon>Propionibacteriaceae</taxon>
        <taxon>Cutibacterium</taxon>
    </lineage>
</organism>
<dbReference type="RefSeq" id="WP_154563618.1">
    <property type="nucleotide sequence ID" value="NZ_VUMG01000003.1"/>
</dbReference>
<gene>
    <name evidence="1" type="ORF">FYJ43_07600</name>
</gene>
<reference evidence="1 2" key="1">
    <citation type="submission" date="2019-08" db="EMBL/GenBank/DDBJ databases">
        <title>In-depth cultivation of the pig gut microbiome towards novel bacterial diversity and tailored functional studies.</title>
        <authorList>
            <person name="Wylensek D."/>
            <person name="Hitch T.C.A."/>
            <person name="Clavel T."/>
        </authorList>
    </citation>
    <scope>NUCLEOTIDE SEQUENCE [LARGE SCALE GENOMIC DNA]</scope>
    <source>
        <strain evidence="1 2">WCA-380-WT-3A</strain>
    </source>
</reference>
<dbReference type="Proteomes" id="UP000466104">
    <property type="component" value="Unassembled WGS sequence"/>
</dbReference>
<evidence type="ECO:0000313" key="1">
    <source>
        <dbReference type="EMBL" id="MSS45902.1"/>
    </source>
</evidence>
<protein>
    <submittedName>
        <fullName evidence="1">Uncharacterized protein</fullName>
    </submittedName>
</protein>
<dbReference type="EMBL" id="VUMG01000003">
    <property type="protein sequence ID" value="MSS45902.1"/>
    <property type="molecule type" value="Genomic_DNA"/>
</dbReference>
<proteinExistence type="predicted"/>
<evidence type="ECO:0000313" key="2">
    <source>
        <dbReference type="Proteomes" id="UP000466104"/>
    </source>
</evidence>
<name>A0A7K0J7G7_9ACTN</name>
<keyword evidence="2" id="KW-1185">Reference proteome</keyword>
<sequence>MSAEKITVDEEYLIRVMAVVAAAQALARDRRHGVPERFICLDMDVIEQEVDALRYWGADHIARGGHQ</sequence>
<accession>A0A7K0J7G7</accession>
<dbReference type="AlphaFoldDB" id="A0A7K0J7G7"/>